<feature type="transmembrane region" description="Helical" evidence="1">
    <location>
        <begin position="36"/>
        <end position="54"/>
    </location>
</feature>
<name>A0A9X2C0M2_9PROT</name>
<keyword evidence="1" id="KW-1133">Transmembrane helix</keyword>
<keyword evidence="1" id="KW-0812">Transmembrane</keyword>
<sequence length="95" mass="10105">MDDPWFKGILGAAVGAALLGVLGRLLAYHSAQTRPLGWSLLWELPVAIGMGLIGRGVADILALHDFPAYACTIAVAYVGPRCIDLAVAWLQSRMT</sequence>
<keyword evidence="1" id="KW-0472">Membrane</keyword>
<evidence type="ECO:0000313" key="3">
    <source>
        <dbReference type="Proteomes" id="UP001139516"/>
    </source>
</evidence>
<proteinExistence type="predicted"/>
<keyword evidence="3" id="KW-1185">Reference proteome</keyword>
<reference evidence="2" key="1">
    <citation type="submission" date="2022-04" db="EMBL/GenBank/DDBJ databases">
        <title>Roseomonas acroporae sp. nov., isolated from coral Acropora digitifera.</title>
        <authorList>
            <person name="Sun H."/>
        </authorList>
    </citation>
    <scope>NUCLEOTIDE SEQUENCE</scope>
    <source>
        <strain evidence="2">NAR14</strain>
    </source>
</reference>
<comment type="caution">
    <text evidence="2">The sequence shown here is derived from an EMBL/GenBank/DDBJ whole genome shotgun (WGS) entry which is preliminary data.</text>
</comment>
<dbReference type="AlphaFoldDB" id="A0A9X2C0M2"/>
<evidence type="ECO:0000256" key="1">
    <source>
        <dbReference type="SAM" id="Phobius"/>
    </source>
</evidence>
<gene>
    <name evidence="2" type="ORF">M0638_28490</name>
</gene>
<dbReference type="RefSeq" id="WP_248670335.1">
    <property type="nucleotide sequence ID" value="NZ_JALPRX010000275.1"/>
</dbReference>
<organism evidence="2 3">
    <name type="scientific">Roseomonas acroporae</name>
    <dbReference type="NCBI Taxonomy" id="2937791"/>
    <lineage>
        <taxon>Bacteria</taxon>
        <taxon>Pseudomonadati</taxon>
        <taxon>Pseudomonadota</taxon>
        <taxon>Alphaproteobacteria</taxon>
        <taxon>Acetobacterales</taxon>
        <taxon>Roseomonadaceae</taxon>
        <taxon>Roseomonas</taxon>
    </lineage>
</organism>
<feature type="transmembrane region" description="Helical" evidence="1">
    <location>
        <begin position="6"/>
        <end position="27"/>
    </location>
</feature>
<dbReference type="Proteomes" id="UP001139516">
    <property type="component" value="Unassembled WGS sequence"/>
</dbReference>
<evidence type="ECO:0000313" key="2">
    <source>
        <dbReference type="EMBL" id="MCK8788295.1"/>
    </source>
</evidence>
<evidence type="ECO:0008006" key="4">
    <source>
        <dbReference type="Google" id="ProtNLM"/>
    </source>
</evidence>
<accession>A0A9X2C0M2</accession>
<feature type="transmembrane region" description="Helical" evidence="1">
    <location>
        <begin position="66"/>
        <end position="90"/>
    </location>
</feature>
<protein>
    <recommendedName>
        <fullName evidence="4">LydA family holin superfamily III</fullName>
    </recommendedName>
</protein>
<dbReference type="EMBL" id="JALPRX010000275">
    <property type="protein sequence ID" value="MCK8788295.1"/>
    <property type="molecule type" value="Genomic_DNA"/>
</dbReference>